<feature type="transmembrane region" description="Helical" evidence="9">
    <location>
        <begin position="139"/>
        <end position="162"/>
    </location>
</feature>
<evidence type="ECO:0000313" key="11">
    <source>
        <dbReference type="EMBL" id="HHP82654.1"/>
    </source>
</evidence>
<dbReference type="GO" id="GO:0015423">
    <property type="term" value="F:ABC-type maltose transporter activity"/>
    <property type="evidence" value="ECO:0007669"/>
    <property type="project" value="TreeGrafter"/>
</dbReference>
<evidence type="ECO:0000256" key="4">
    <source>
        <dbReference type="ARBA" id="ARBA00022475"/>
    </source>
</evidence>
<name>A0A7C5TGX3_9CREN</name>
<feature type="transmembrane region" description="Helical" evidence="9">
    <location>
        <begin position="200"/>
        <end position="222"/>
    </location>
</feature>
<accession>A0A7C5TGX3</accession>
<organism evidence="11">
    <name type="scientific">Ignisphaera aggregans</name>
    <dbReference type="NCBI Taxonomy" id="334771"/>
    <lineage>
        <taxon>Archaea</taxon>
        <taxon>Thermoproteota</taxon>
        <taxon>Thermoprotei</taxon>
        <taxon>Desulfurococcales</taxon>
        <taxon>Desulfurococcaceae</taxon>
        <taxon>Ignisphaera</taxon>
    </lineage>
</organism>
<comment type="caution">
    <text evidence="11">The sequence shown here is derived from an EMBL/GenBank/DDBJ whole genome shotgun (WGS) entry which is preliminary data.</text>
</comment>
<feature type="transmembrane region" description="Helical" evidence="9">
    <location>
        <begin position="242"/>
        <end position="266"/>
    </location>
</feature>
<keyword evidence="8 9" id="KW-0472">Membrane</keyword>
<dbReference type="Pfam" id="PF00528">
    <property type="entry name" value="BPD_transp_1"/>
    <property type="match status" value="1"/>
</dbReference>
<dbReference type="EMBL" id="DRZI01000357">
    <property type="protein sequence ID" value="HHP82654.1"/>
    <property type="molecule type" value="Genomic_DNA"/>
</dbReference>
<dbReference type="Gene3D" id="1.10.3720.10">
    <property type="entry name" value="MetI-like"/>
    <property type="match status" value="1"/>
</dbReference>
<feature type="transmembrane region" description="Helical" evidence="9">
    <location>
        <begin position="71"/>
        <end position="100"/>
    </location>
</feature>
<protein>
    <submittedName>
        <fullName evidence="11">Carbohydrate ABC transporter permease</fullName>
    </submittedName>
</protein>
<dbReference type="InterPro" id="IPR035906">
    <property type="entry name" value="MetI-like_sf"/>
</dbReference>
<evidence type="ECO:0000256" key="5">
    <source>
        <dbReference type="ARBA" id="ARBA00022597"/>
    </source>
</evidence>
<feature type="transmembrane region" description="Helical" evidence="9">
    <location>
        <begin position="9"/>
        <end position="34"/>
    </location>
</feature>
<keyword evidence="7 9" id="KW-1133">Transmembrane helix</keyword>
<dbReference type="PANTHER" id="PTHR32243">
    <property type="entry name" value="MALTOSE TRANSPORT SYSTEM PERMEASE-RELATED"/>
    <property type="match status" value="1"/>
</dbReference>
<reference evidence="11" key="1">
    <citation type="journal article" date="2020" name="mSystems">
        <title>Genome- and Community-Level Interaction Insights into Carbon Utilization and Element Cycling Functions of Hydrothermarchaeota in Hydrothermal Sediment.</title>
        <authorList>
            <person name="Zhou Z."/>
            <person name="Liu Y."/>
            <person name="Xu W."/>
            <person name="Pan J."/>
            <person name="Luo Z.H."/>
            <person name="Li M."/>
        </authorList>
    </citation>
    <scope>NUCLEOTIDE SEQUENCE [LARGE SCALE GENOMIC DNA]</scope>
    <source>
        <strain evidence="11">SpSt-1121</strain>
    </source>
</reference>
<evidence type="ECO:0000256" key="1">
    <source>
        <dbReference type="ARBA" id="ARBA00004651"/>
    </source>
</evidence>
<dbReference type="PANTHER" id="PTHR32243:SF50">
    <property type="entry name" value="MALTOSE_MALTODEXTRIN TRANSPORT SYSTEM PERMEASE PROTEIN MALG"/>
    <property type="match status" value="1"/>
</dbReference>
<evidence type="ECO:0000256" key="6">
    <source>
        <dbReference type="ARBA" id="ARBA00022692"/>
    </source>
</evidence>
<proteinExistence type="inferred from homology"/>
<feature type="transmembrane region" description="Helical" evidence="9">
    <location>
        <begin position="109"/>
        <end position="133"/>
    </location>
</feature>
<dbReference type="InterPro" id="IPR000515">
    <property type="entry name" value="MetI-like"/>
</dbReference>
<dbReference type="AlphaFoldDB" id="A0A7C5TGX3"/>
<gene>
    <name evidence="11" type="ORF">ENM84_08355</name>
</gene>
<comment type="subcellular location">
    <subcellularLocation>
        <location evidence="1 9">Cell membrane</location>
        <topology evidence="1 9">Multi-pass membrane protein</topology>
    </subcellularLocation>
</comment>
<feature type="domain" description="ABC transmembrane type-1" evidence="10">
    <location>
        <begin position="75"/>
        <end position="267"/>
    </location>
</feature>
<evidence type="ECO:0000256" key="7">
    <source>
        <dbReference type="ARBA" id="ARBA00022989"/>
    </source>
</evidence>
<keyword evidence="6 9" id="KW-0812">Transmembrane</keyword>
<evidence type="ECO:0000259" key="10">
    <source>
        <dbReference type="PROSITE" id="PS50928"/>
    </source>
</evidence>
<evidence type="ECO:0000256" key="2">
    <source>
        <dbReference type="ARBA" id="ARBA00009047"/>
    </source>
</evidence>
<keyword evidence="3 9" id="KW-0813">Transport</keyword>
<dbReference type="InterPro" id="IPR050901">
    <property type="entry name" value="BP-dep_ABC_trans_perm"/>
</dbReference>
<comment type="similarity">
    <text evidence="2">Belongs to the binding-protein-dependent transport system permease family. MalFG subfamily.</text>
</comment>
<keyword evidence="5" id="KW-0762">Sugar transport</keyword>
<dbReference type="GO" id="GO:0005886">
    <property type="term" value="C:plasma membrane"/>
    <property type="evidence" value="ECO:0007669"/>
    <property type="project" value="UniProtKB-SubCell"/>
</dbReference>
<dbReference type="CDD" id="cd06261">
    <property type="entry name" value="TM_PBP2"/>
    <property type="match status" value="1"/>
</dbReference>
<keyword evidence="4" id="KW-1003">Cell membrane</keyword>
<evidence type="ECO:0000256" key="8">
    <source>
        <dbReference type="ARBA" id="ARBA00023136"/>
    </source>
</evidence>
<dbReference type="GO" id="GO:0042956">
    <property type="term" value="P:maltodextrin transmembrane transport"/>
    <property type="evidence" value="ECO:0007669"/>
    <property type="project" value="TreeGrafter"/>
</dbReference>
<evidence type="ECO:0000256" key="9">
    <source>
        <dbReference type="RuleBase" id="RU363032"/>
    </source>
</evidence>
<sequence>MAKVKIATILLYITAGVLAILPAVPLALLISLAFSEHPVYIHGFTLKNFDFLKTGKLFADNPTYSALYPNIYLTALNTFLLAIGNAVLVVLISSTAAYIISRYNFRGRVVLLSSFLIMHGVPASVLLIALYYMLKTMGLLNTLLGVILVKMAVDLPLGIWVLKGFYDSIPWDIEISALVDGTSRFGVFSRIMLPLVKPGIFAIGLFSFLSGWGEYIFVYTFIHSSTNWTFSMLIRSLFSEMGGINLALVASLSLIYLIPVIILFVVGEKYLVRLTIGGVKG</sequence>
<evidence type="ECO:0000256" key="3">
    <source>
        <dbReference type="ARBA" id="ARBA00022448"/>
    </source>
</evidence>
<dbReference type="SUPFAM" id="SSF161098">
    <property type="entry name" value="MetI-like"/>
    <property type="match status" value="1"/>
</dbReference>
<dbReference type="PROSITE" id="PS50928">
    <property type="entry name" value="ABC_TM1"/>
    <property type="match status" value="1"/>
</dbReference>